<feature type="compositionally biased region" description="Acidic residues" evidence="1">
    <location>
        <begin position="60"/>
        <end position="69"/>
    </location>
</feature>
<accession>A0A3B7MY58</accession>
<dbReference type="OrthoDB" id="678433at2"/>
<feature type="compositionally biased region" description="Basic and acidic residues" evidence="1">
    <location>
        <begin position="1"/>
        <end position="23"/>
    </location>
</feature>
<feature type="compositionally biased region" description="Basic and acidic residues" evidence="1">
    <location>
        <begin position="31"/>
        <end position="40"/>
    </location>
</feature>
<feature type="region of interest" description="Disordered" evidence="1">
    <location>
        <begin position="1"/>
        <end position="69"/>
    </location>
</feature>
<dbReference type="Proteomes" id="UP000263900">
    <property type="component" value="Chromosome"/>
</dbReference>
<dbReference type="KEGG" id="pseg:D3H65_30330"/>
<reference evidence="2 3" key="1">
    <citation type="submission" date="2018-09" db="EMBL/GenBank/DDBJ databases">
        <title>Genome sequencing of strain 6GH32-13.</title>
        <authorList>
            <person name="Weon H.-Y."/>
            <person name="Heo J."/>
            <person name="Kwon S.-W."/>
        </authorList>
    </citation>
    <scope>NUCLEOTIDE SEQUENCE [LARGE SCALE GENOMIC DNA]</scope>
    <source>
        <strain evidence="2 3">5GH32-13</strain>
    </source>
</reference>
<keyword evidence="3" id="KW-1185">Reference proteome</keyword>
<evidence type="ECO:0000313" key="3">
    <source>
        <dbReference type="Proteomes" id="UP000263900"/>
    </source>
</evidence>
<sequence length="69" mass="7905">MNKPDEKKKDLKKDQQQDPENKDTALPPDPETLHKTDPQDNMKGPVSSLMNKINESAEKNEEEEADDKQ</sequence>
<evidence type="ECO:0000256" key="1">
    <source>
        <dbReference type="SAM" id="MobiDB-lite"/>
    </source>
</evidence>
<dbReference type="RefSeq" id="WP_119053903.1">
    <property type="nucleotide sequence ID" value="NZ_CP032157.1"/>
</dbReference>
<name>A0A3B7MY58_9BACT</name>
<dbReference type="EMBL" id="CP032157">
    <property type="protein sequence ID" value="AXY78030.1"/>
    <property type="molecule type" value="Genomic_DNA"/>
</dbReference>
<organism evidence="2 3">
    <name type="scientific">Paraflavitalea soli</name>
    <dbReference type="NCBI Taxonomy" id="2315862"/>
    <lineage>
        <taxon>Bacteria</taxon>
        <taxon>Pseudomonadati</taxon>
        <taxon>Bacteroidota</taxon>
        <taxon>Chitinophagia</taxon>
        <taxon>Chitinophagales</taxon>
        <taxon>Chitinophagaceae</taxon>
        <taxon>Paraflavitalea</taxon>
    </lineage>
</organism>
<proteinExistence type="predicted"/>
<gene>
    <name evidence="2" type="ORF">D3H65_30330</name>
</gene>
<dbReference type="AlphaFoldDB" id="A0A3B7MY58"/>
<evidence type="ECO:0000313" key="2">
    <source>
        <dbReference type="EMBL" id="AXY78030.1"/>
    </source>
</evidence>
<protein>
    <submittedName>
        <fullName evidence="2">Uncharacterized protein</fullName>
    </submittedName>
</protein>